<evidence type="ECO:0000256" key="4">
    <source>
        <dbReference type="ARBA" id="ARBA00047942"/>
    </source>
</evidence>
<dbReference type="Pfam" id="PF12950">
    <property type="entry name" value="TaqI_C"/>
    <property type="match status" value="1"/>
</dbReference>
<evidence type="ECO:0000259" key="5">
    <source>
        <dbReference type="Pfam" id="PF12950"/>
    </source>
</evidence>
<dbReference type="InterPro" id="IPR025931">
    <property type="entry name" value="TaqI_C"/>
</dbReference>
<dbReference type="Proteomes" id="UP000230557">
    <property type="component" value="Unassembled WGS sequence"/>
</dbReference>
<protein>
    <recommendedName>
        <fullName evidence="1">site-specific DNA-methyltransferase (adenine-specific)</fullName>
        <ecNumber evidence="1">2.1.1.72</ecNumber>
    </recommendedName>
</protein>
<dbReference type="AlphaFoldDB" id="A0A2H0VEJ0"/>
<evidence type="ECO:0000313" key="6">
    <source>
        <dbReference type="EMBL" id="PIR97522.1"/>
    </source>
</evidence>
<comment type="caution">
    <text evidence="6">The sequence shown here is derived from an EMBL/GenBank/DDBJ whole genome shotgun (WGS) entry which is preliminary data.</text>
</comment>
<sequence length="147" mass="17122">AYFFTGEKIIALRKCVKPTFTYTDFDSYVSATFYVIKTERVNQKYLVAILNSKLVAFWLQHKGKMQGNNYQIDKEPIIDLPLYEDPKAGQKDLANLTTRIIEFIKSPDYFGNPEKQAKVRDIEHQIDELVYKLYGLTDEEIKIVEAN</sequence>
<evidence type="ECO:0000256" key="1">
    <source>
        <dbReference type="ARBA" id="ARBA00011900"/>
    </source>
</evidence>
<feature type="domain" description="TaqI-like C-terminal specificity" evidence="5">
    <location>
        <begin position="2"/>
        <end position="82"/>
    </location>
</feature>
<keyword evidence="6" id="KW-0255">Endonuclease</keyword>
<evidence type="ECO:0000256" key="3">
    <source>
        <dbReference type="ARBA" id="ARBA00022679"/>
    </source>
</evidence>
<accession>A0A2H0VEJ0</accession>
<dbReference type="EMBL" id="PFAJ01000012">
    <property type="protein sequence ID" value="PIR97522.1"/>
    <property type="molecule type" value="Genomic_DNA"/>
</dbReference>
<dbReference type="EC" id="2.1.1.72" evidence="1"/>
<proteinExistence type="predicted"/>
<keyword evidence="6" id="KW-0378">Hydrolase</keyword>
<feature type="non-terminal residue" evidence="6">
    <location>
        <position position="1"/>
    </location>
</feature>
<dbReference type="PANTHER" id="PTHR33841">
    <property type="entry name" value="DNA METHYLTRANSFERASE YEEA-RELATED"/>
    <property type="match status" value="1"/>
</dbReference>
<dbReference type="InterPro" id="IPR050953">
    <property type="entry name" value="N4_N6_ade-DNA_methylase"/>
</dbReference>
<reference evidence="7" key="1">
    <citation type="submission" date="2017-09" db="EMBL/GenBank/DDBJ databases">
        <title>Depth-based differentiation of microbial function through sediment-hosted aquifers and enrichment of novel symbionts in the deep terrestrial subsurface.</title>
        <authorList>
            <person name="Probst A.J."/>
            <person name="Ladd B."/>
            <person name="Jarett J.K."/>
            <person name="Geller-Mcgrath D.E."/>
            <person name="Sieber C.M.K."/>
            <person name="Emerson J.B."/>
            <person name="Anantharaman K."/>
            <person name="Thomas B.C."/>
            <person name="Malmstrom R."/>
            <person name="Stieglmeier M."/>
            <person name="Klingl A."/>
            <person name="Woyke T."/>
            <person name="Ryan C.M."/>
            <person name="Banfield J.F."/>
        </authorList>
    </citation>
    <scope>NUCLEOTIDE SEQUENCE [LARGE SCALE GENOMIC DNA]</scope>
</reference>
<dbReference type="PANTHER" id="PTHR33841:SF1">
    <property type="entry name" value="DNA METHYLTRANSFERASE A"/>
    <property type="match status" value="1"/>
</dbReference>
<organism evidence="6 7">
    <name type="scientific">Candidatus Doudnabacteria bacterium CG10_big_fil_rev_8_21_14_0_10_41_10</name>
    <dbReference type="NCBI Taxonomy" id="1974551"/>
    <lineage>
        <taxon>Bacteria</taxon>
        <taxon>Candidatus Doudnaibacteriota</taxon>
    </lineage>
</organism>
<keyword evidence="6" id="KW-0540">Nuclease</keyword>
<evidence type="ECO:0000256" key="2">
    <source>
        <dbReference type="ARBA" id="ARBA00022603"/>
    </source>
</evidence>
<keyword evidence="3" id="KW-0808">Transferase</keyword>
<name>A0A2H0VEJ0_9BACT</name>
<dbReference type="GO" id="GO:0004519">
    <property type="term" value="F:endonuclease activity"/>
    <property type="evidence" value="ECO:0007669"/>
    <property type="project" value="UniProtKB-KW"/>
</dbReference>
<evidence type="ECO:0000313" key="7">
    <source>
        <dbReference type="Proteomes" id="UP000230557"/>
    </source>
</evidence>
<comment type="catalytic activity">
    <reaction evidence="4">
        <text>a 2'-deoxyadenosine in DNA + S-adenosyl-L-methionine = an N(6)-methyl-2'-deoxyadenosine in DNA + S-adenosyl-L-homocysteine + H(+)</text>
        <dbReference type="Rhea" id="RHEA:15197"/>
        <dbReference type="Rhea" id="RHEA-COMP:12418"/>
        <dbReference type="Rhea" id="RHEA-COMP:12419"/>
        <dbReference type="ChEBI" id="CHEBI:15378"/>
        <dbReference type="ChEBI" id="CHEBI:57856"/>
        <dbReference type="ChEBI" id="CHEBI:59789"/>
        <dbReference type="ChEBI" id="CHEBI:90615"/>
        <dbReference type="ChEBI" id="CHEBI:90616"/>
        <dbReference type="EC" id="2.1.1.72"/>
    </reaction>
</comment>
<keyword evidence="2" id="KW-0489">Methyltransferase</keyword>
<dbReference type="GO" id="GO:0009007">
    <property type="term" value="F:site-specific DNA-methyltransferase (adenine-specific) activity"/>
    <property type="evidence" value="ECO:0007669"/>
    <property type="project" value="UniProtKB-EC"/>
</dbReference>
<dbReference type="GO" id="GO:0032259">
    <property type="term" value="P:methylation"/>
    <property type="evidence" value="ECO:0007669"/>
    <property type="project" value="UniProtKB-KW"/>
</dbReference>
<gene>
    <name evidence="6" type="ORF">COT91_00920</name>
</gene>